<feature type="domain" description="Methyltransferase" evidence="6">
    <location>
        <begin position="36"/>
        <end position="124"/>
    </location>
</feature>
<dbReference type="GO" id="GO:0030798">
    <property type="term" value="F:trans-aconitate 2-methyltransferase activity"/>
    <property type="evidence" value="ECO:0007669"/>
    <property type="project" value="UniProtKB-UniRule"/>
</dbReference>
<dbReference type="PANTHER" id="PTHR43861:SF1">
    <property type="entry name" value="TRANS-ACONITATE 2-METHYLTRANSFERASE"/>
    <property type="match status" value="1"/>
</dbReference>
<dbReference type="Gene3D" id="1.10.150.290">
    <property type="entry name" value="S-adenosyl-L-methionine-dependent methyltransferases"/>
    <property type="match status" value="1"/>
</dbReference>
<dbReference type="PANTHER" id="PTHR43861">
    <property type="entry name" value="TRANS-ACONITATE 2-METHYLTRANSFERASE-RELATED"/>
    <property type="match status" value="1"/>
</dbReference>
<dbReference type="InterPro" id="IPR023149">
    <property type="entry name" value="Trans_acon_MeTrfase_C"/>
</dbReference>
<name>A0A0H5M819_YERIN</name>
<evidence type="ECO:0000256" key="4">
    <source>
        <dbReference type="ARBA" id="ARBA00022691"/>
    </source>
</evidence>
<evidence type="ECO:0000256" key="2">
    <source>
        <dbReference type="ARBA" id="ARBA00022603"/>
    </source>
</evidence>
<dbReference type="Proteomes" id="UP000043316">
    <property type="component" value="Unassembled WGS sequence"/>
</dbReference>
<dbReference type="EMBL" id="CWJI01000001">
    <property type="protein sequence ID" value="CRY53216.1"/>
    <property type="molecule type" value="Genomic_DNA"/>
</dbReference>
<keyword evidence="4 5" id="KW-0949">S-adenosyl-L-methionine</keyword>
<dbReference type="AlphaFoldDB" id="A0A0H5M819"/>
<dbReference type="HAMAP" id="MF_00560">
    <property type="entry name" value="Tran_acon_Me_trans"/>
    <property type="match status" value="1"/>
</dbReference>
<dbReference type="InterPro" id="IPR029063">
    <property type="entry name" value="SAM-dependent_MTases_sf"/>
</dbReference>
<dbReference type="RefSeq" id="WP_053008658.1">
    <property type="nucleotide sequence ID" value="NZ_CWJI01000001.1"/>
</dbReference>
<proteinExistence type="inferred from homology"/>
<comment type="similarity">
    <text evidence="5">Belongs to the methyltransferase superfamily. Tam family.</text>
</comment>
<evidence type="ECO:0000256" key="3">
    <source>
        <dbReference type="ARBA" id="ARBA00022679"/>
    </source>
</evidence>
<evidence type="ECO:0000256" key="5">
    <source>
        <dbReference type="HAMAP-Rule" id="MF_00560"/>
    </source>
</evidence>
<keyword evidence="3 5" id="KW-0808">Transferase</keyword>
<comment type="function">
    <text evidence="5">Catalyzes the S-adenosylmethionine monomethyl esterification of trans-aconitate.</text>
</comment>
<dbReference type="CDD" id="cd02440">
    <property type="entry name" value="AdoMet_MTases"/>
    <property type="match status" value="1"/>
</dbReference>
<comment type="catalytic activity">
    <reaction evidence="5">
        <text>trans-aconitate + S-adenosyl-L-methionine = (E)-3-(methoxycarbonyl)pent-2-enedioate + S-adenosyl-L-homocysteine</text>
        <dbReference type="Rhea" id="RHEA:14969"/>
        <dbReference type="ChEBI" id="CHEBI:15708"/>
        <dbReference type="ChEBI" id="CHEBI:57470"/>
        <dbReference type="ChEBI" id="CHEBI:57856"/>
        <dbReference type="ChEBI" id="CHEBI:59789"/>
        <dbReference type="EC" id="2.1.1.144"/>
    </reaction>
</comment>
<dbReference type="InterPro" id="IPR023506">
    <property type="entry name" value="Trans-aconitate_MeTrfase"/>
</dbReference>
<protein>
    <recommendedName>
        <fullName evidence="5">Trans-aconitate 2-methyltransferase</fullName>
        <ecNumber evidence="5">2.1.1.144</ecNumber>
    </recommendedName>
</protein>
<dbReference type="InterPro" id="IPR041698">
    <property type="entry name" value="Methyltransf_25"/>
</dbReference>
<evidence type="ECO:0000256" key="1">
    <source>
        <dbReference type="ARBA" id="ARBA00022490"/>
    </source>
</evidence>
<keyword evidence="1 5" id="KW-0963">Cytoplasm</keyword>
<dbReference type="EC" id="2.1.1.144" evidence="5"/>
<dbReference type="Gene3D" id="3.40.50.150">
    <property type="entry name" value="Vaccinia Virus protein VP39"/>
    <property type="match status" value="1"/>
</dbReference>
<evidence type="ECO:0000259" key="6">
    <source>
        <dbReference type="Pfam" id="PF13649"/>
    </source>
</evidence>
<dbReference type="SUPFAM" id="SSF53335">
    <property type="entry name" value="S-adenosyl-L-methionine-dependent methyltransferases"/>
    <property type="match status" value="1"/>
</dbReference>
<dbReference type="GO" id="GO:0032259">
    <property type="term" value="P:methylation"/>
    <property type="evidence" value="ECO:0007669"/>
    <property type="project" value="UniProtKB-KW"/>
</dbReference>
<evidence type="ECO:0000313" key="7">
    <source>
        <dbReference type="EMBL" id="CRY53216.1"/>
    </source>
</evidence>
<sequence>MKDWNPDLYRQFEAERTRPAQDLLAQIDLAAPRYISDLGCGPGNSTELLYQRFPDAQLVGVDNSATMLASAQKRLPDCHFIEADICQWQPSEPQDIIYANASLQWLTDHSQLFPHLLSQLAPNGVLAVQMPDNLDEPSHRAMRKVAENGPWQQTLQEAGAVRAKVLSATQYYDLLAPHGERVNIWRTTYYHPMASAQAIVDWLRATGLRPFLDPLPEAMQVDFLQDYLSIIDAAYPALIDGQRWLAFPRLFIIAHARA</sequence>
<keyword evidence="2 5" id="KW-0489">Methyltransferase</keyword>
<dbReference type="GO" id="GO:0005737">
    <property type="term" value="C:cytoplasm"/>
    <property type="evidence" value="ECO:0007669"/>
    <property type="project" value="UniProtKB-SubCell"/>
</dbReference>
<organism evidence="7 8">
    <name type="scientific">Yersinia intermedia</name>
    <dbReference type="NCBI Taxonomy" id="631"/>
    <lineage>
        <taxon>Bacteria</taxon>
        <taxon>Pseudomonadati</taxon>
        <taxon>Pseudomonadota</taxon>
        <taxon>Gammaproteobacteria</taxon>
        <taxon>Enterobacterales</taxon>
        <taxon>Yersiniaceae</taxon>
        <taxon>Yersinia</taxon>
    </lineage>
</organism>
<dbReference type="Pfam" id="PF13649">
    <property type="entry name" value="Methyltransf_25"/>
    <property type="match status" value="1"/>
</dbReference>
<reference evidence="8" key="1">
    <citation type="submission" date="2015-03" db="EMBL/GenBank/DDBJ databases">
        <authorList>
            <consortium name="Pathogen Informatics"/>
        </authorList>
    </citation>
    <scope>NUCLEOTIDE SEQUENCE [LARGE SCALE GENOMIC DNA]</scope>
    <source>
        <strain evidence="8">R148</strain>
    </source>
</reference>
<dbReference type="NCBIfam" id="NF002463">
    <property type="entry name" value="PRK01683.1"/>
    <property type="match status" value="1"/>
</dbReference>
<comment type="subcellular location">
    <subcellularLocation>
        <location evidence="5">Cytoplasm</location>
    </subcellularLocation>
</comment>
<accession>A0A0H5M819</accession>
<evidence type="ECO:0000313" key="8">
    <source>
        <dbReference type="Proteomes" id="UP000043316"/>
    </source>
</evidence>
<gene>
    <name evidence="5 7" type="primary">tam</name>
    <name evidence="7" type="ORF">ERS008476_00099</name>
</gene>